<evidence type="ECO:0000256" key="4">
    <source>
        <dbReference type="ARBA" id="ARBA00022786"/>
    </source>
</evidence>
<keyword evidence="4 7" id="KW-0833">Ubl conjugation pathway</keyword>
<dbReference type="Pfam" id="PF00443">
    <property type="entry name" value="UCH"/>
    <property type="match status" value="1"/>
</dbReference>
<sequence length="749" mass="85471">MIKRWLSVNRKKSQSEKNTQSNDEVSREAISLRETRNSRAPSIGKPSSTKSSTSSLPSNLKSHERRSRNSSQTDNLAEHKQHHHHNYSKANTADIEEHDSLGTYEDRALNTESSILFTTISDLMPYGDGSNKVFGYENFGNTCYCNSVLQCLYNIPEFRCNILQYPEKPATNRIRKSDLKGSKARIFTNESFETSVNGGNTKCESNDNEDTCNNHHPVQSDQDNSSSSTQEKQNNFEKKRNSFMSFGKSKSSNKDFTKKDDNNDMERLQPVHTVVMASDTLTEKLHEGCKKILVGRSLVKEGDSFSKASAINCQANSPRQINISGGKTELAGDDDKDNSESCNNIVIDSNYNKENAFPTSEQRKKAALIRGPILNLDHLLYPTEEATLYNGLKDIFESITENLSLTGIVSPTEFVKILKKENVLFNTMMQQDAHEFLNFLLNDFSEYIECHDPRVNFGPQKNINNISNNFITDLFKGTLTNRIKCLTCDNITSRDEPFLDFPIEVQGDDDTDIQRILKSYHQREMLNGINKFYCNKCYGLQEAERIVGLKQLPYILSLHLKRFKYSEEQKSNIKLFNKILYPLTLDVSSTFDTSVSKKYELSGVVIHMGSGPQHGHYVCICKNEKFGWLLYDDETVESIREETVLQFTGHPGDQTTAYVLFYKESQVNNRTEKIDASNQCQRNADNNIEQLIKCDDWLRNRTLKAAGNIERKITLRDIPETKATETKKIANDKRHGKQKRKSRILSFIK</sequence>
<dbReference type="PROSITE" id="PS50235">
    <property type="entry name" value="USP_3"/>
    <property type="match status" value="1"/>
</dbReference>
<evidence type="ECO:0000256" key="1">
    <source>
        <dbReference type="ARBA" id="ARBA00000707"/>
    </source>
</evidence>
<keyword evidence="5 7" id="KW-0378">Hydrolase</keyword>
<evidence type="ECO:0000256" key="6">
    <source>
        <dbReference type="ARBA" id="ARBA00022807"/>
    </source>
</evidence>
<keyword evidence="6 7" id="KW-0788">Thiol protease</keyword>
<dbReference type="InterPro" id="IPR028889">
    <property type="entry name" value="USP"/>
</dbReference>
<gene>
    <name evidence="10" type="primary">SMKI05G1830</name>
    <name evidence="10" type="ORF">SMKI_05G1830</name>
</gene>
<name>A0AA35IZ74_SACMI</name>
<dbReference type="Gene3D" id="3.90.70.10">
    <property type="entry name" value="Cysteine proteinases"/>
    <property type="match status" value="2"/>
</dbReference>
<evidence type="ECO:0000256" key="8">
    <source>
        <dbReference type="SAM" id="MobiDB-lite"/>
    </source>
</evidence>
<feature type="compositionally biased region" description="Basic and acidic residues" evidence="8">
    <location>
        <begin position="24"/>
        <end position="37"/>
    </location>
</feature>
<evidence type="ECO:0000256" key="7">
    <source>
        <dbReference type="RuleBase" id="RU366025"/>
    </source>
</evidence>
<dbReference type="EC" id="3.4.19.12" evidence="7"/>
<dbReference type="InterPro" id="IPR050164">
    <property type="entry name" value="Peptidase_C19"/>
</dbReference>
<organism evidence="10 11">
    <name type="scientific">Saccharomyces mikatae IFO 1815</name>
    <dbReference type="NCBI Taxonomy" id="226126"/>
    <lineage>
        <taxon>Eukaryota</taxon>
        <taxon>Fungi</taxon>
        <taxon>Dikarya</taxon>
        <taxon>Ascomycota</taxon>
        <taxon>Saccharomycotina</taxon>
        <taxon>Saccharomycetes</taxon>
        <taxon>Saccharomycetales</taxon>
        <taxon>Saccharomycetaceae</taxon>
        <taxon>Saccharomyces</taxon>
    </lineage>
</organism>
<dbReference type="FunFam" id="3.90.70.10:FF:000131">
    <property type="entry name" value="Ubiquitin carboxyl-terminal hydrolase"/>
    <property type="match status" value="1"/>
</dbReference>
<reference evidence="10" key="1">
    <citation type="submission" date="2022-10" db="EMBL/GenBank/DDBJ databases">
        <authorList>
            <person name="Byrne P K."/>
        </authorList>
    </citation>
    <scope>NUCLEOTIDE SEQUENCE</scope>
    <source>
        <strain evidence="10">IFO1815</strain>
    </source>
</reference>
<dbReference type="Proteomes" id="UP001161438">
    <property type="component" value="Chromosome 5"/>
</dbReference>
<dbReference type="InterPro" id="IPR038765">
    <property type="entry name" value="Papain-like_cys_pep_sf"/>
</dbReference>
<dbReference type="RefSeq" id="XP_056081686.1">
    <property type="nucleotide sequence ID" value="XM_056221946.1"/>
</dbReference>
<evidence type="ECO:0000313" key="10">
    <source>
        <dbReference type="EMBL" id="CAI4038571.1"/>
    </source>
</evidence>
<evidence type="ECO:0000256" key="5">
    <source>
        <dbReference type="ARBA" id="ARBA00022801"/>
    </source>
</evidence>
<protein>
    <recommendedName>
        <fullName evidence="7">Ubiquitin carboxyl-terminal hydrolase</fullName>
        <ecNumber evidence="7">3.4.19.12</ecNumber>
    </recommendedName>
</protein>
<dbReference type="PANTHER" id="PTHR24006:SF733">
    <property type="entry name" value="RE52890P"/>
    <property type="match status" value="1"/>
</dbReference>
<keyword evidence="3 7" id="KW-0645">Protease</keyword>
<dbReference type="PROSITE" id="PS00972">
    <property type="entry name" value="USP_1"/>
    <property type="match status" value="1"/>
</dbReference>
<feature type="region of interest" description="Disordered" evidence="8">
    <location>
        <begin position="1"/>
        <end position="95"/>
    </location>
</feature>
<dbReference type="InterPro" id="IPR018200">
    <property type="entry name" value="USP_CS"/>
</dbReference>
<keyword evidence="11" id="KW-1185">Reference proteome</keyword>
<comment type="catalytic activity">
    <reaction evidence="1 7">
        <text>Thiol-dependent hydrolysis of ester, thioester, amide, peptide and isopeptide bonds formed by the C-terminal Gly of ubiquitin (a 76-residue protein attached to proteins as an intracellular targeting signal).</text>
        <dbReference type="EC" id="3.4.19.12"/>
    </reaction>
</comment>
<evidence type="ECO:0000259" key="9">
    <source>
        <dbReference type="PROSITE" id="PS50235"/>
    </source>
</evidence>
<comment type="similarity">
    <text evidence="2 7">Belongs to the peptidase C19 family.</text>
</comment>
<dbReference type="GO" id="GO:0006508">
    <property type="term" value="P:proteolysis"/>
    <property type="evidence" value="ECO:0007669"/>
    <property type="project" value="UniProtKB-KW"/>
</dbReference>
<dbReference type="InterPro" id="IPR001394">
    <property type="entry name" value="Peptidase_C19_UCH"/>
</dbReference>
<dbReference type="AlphaFoldDB" id="A0AA35IZ74"/>
<feature type="region of interest" description="Disordered" evidence="8">
    <location>
        <begin position="197"/>
        <end position="268"/>
    </location>
</feature>
<feature type="domain" description="USP" evidence="9">
    <location>
        <begin position="134"/>
        <end position="665"/>
    </location>
</feature>
<dbReference type="SUPFAM" id="SSF54001">
    <property type="entry name" value="Cysteine proteinases"/>
    <property type="match status" value="1"/>
</dbReference>
<dbReference type="GO" id="GO:0004843">
    <property type="term" value="F:cysteine-type deubiquitinase activity"/>
    <property type="evidence" value="ECO:0007669"/>
    <property type="project" value="UniProtKB-UniRule"/>
</dbReference>
<dbReference type="PROSITE" id="PS00973">
    <property type="entry name" value="USP_2"/>
    <property type="match status" value="1"/>
</dbReference>
<evidence type="ECO:0000256" key="3">
    <source>
        <dbReference type="ARBA" id="ARBA00022670"/>
    </source>
</evidence>
<feature type="compositionally biased region" description="Basic and acidic residues" evidence="8">
    <location>
        <begin position="252"/>
        <end position="268"/>
    </location>
</feature>
<dbReference type="GO" id="GO:0005634">
    <property type="term" value="C:nucleus"/>
    <property type="evidence" value="ECO:0007669"/>
    <property type="project" value="TreeGrafter"/>
</dbReference>
<feature type="compositionally biased region" description="Low complexity" evidence="8">
    <location>
        <begin position="46"/>
        <end position="60"/>
    </location>
</feature>
<accession>A0AA35IZ74</accession>
<dbReference type="PANTHER" id="PTHR24006">
    <property type="entry name" value="UBIQUITIN CARBOXYL-TERMINAL HYDROLASE"/>
    <property type="match status" value="1"/>
</dbReference>
<dbReference type="GO" id="GO:0005829">
    <property type="term" value="C:cytosol"/>
    <property type="evidence" value="ECO:0007669"/>
    <property type="project" value="TreeGrafter"/>
</dbReference>
<dbReference type="GO" id="GO:0016579">
    <property type="term" value="P:protein deubiquitination"/>
    <property type="evidence" value="ECO:0007669"/>
    <property type="project" value="InterPro"/>
</dbReference>
<evidence type="ECO:0000313" key="11">
    <source>
        <dbReference type="Proteomes" id="UP001161438"/>
    </source>
</evidence>
<dbReference type="GeneID" id="80917782"/>
<dbReference type="EMBL" id="OX365761">
    <property type="protein sequence ID" value="CAI4038571.1"/>
    <property type="molecule type" value="Genomic_DNA"/>
</dbReference>
<evidence type="ECO:0000256" key="2">
    <source>
        <dbReference type="ARBA" id="ARBA00009085"/>
    </source>
</evidence>
<proteinExistence type="inferred from homology"/>
<feature type="compositionally biased region" description="Low complexity" evidence="8">
    <location>
        <begin position="219"/>
        <end position="228"/>
    </location>
</feature>